<feature type="non-terminal residue" evidence="2">
    <location>
        <position position="1"/>
    </location>
</feature>
<dbReference type="GO" id="GO:0004750">
    <property type="term" value="F:D-ribulose-phosphate 3-epimerase activity"/>
    <property type="evidence" value="ECO:0007669"/>
    <property type="project" value="UniProtKB-EC"/>
</dbReference>
<feature type="compositionally biased region" description="Basic residues" evidence="1">
    <location>
        <begin position="7"/>
        <end position="16"/>
    </location>
</feature>
<feature type="region of interest" description="Disordered" evidence="1">
    <location>
        <begin position="1"/>
        <end position="218"/>
    </location>
</feature>
<feature type="compositionally biased region" description="Basic residues" evidence="1">
    <location>
        <begin position="208"/>
        <end position="218"/>
    </location>
</feature>
<protein>
    <submittedName>
        <fullName evidence="2">Ribulose-phosphate 3-epimerase</fullName>
        <ecNumber evidence="2">5.1.3.1</ecNumber>
    </submittedName>
</protein>
<keyword evidence="2" id="KW-0413">Isomerase</keyword>
<dbReference type="AlphaFoldDB" id="A0A6J4SRQ9"/>
<reference evidence="2" key="1">
    <citation type="submission" date="2020-02" db="EMBL/GenBank/DDBJ databases">
        <authorList>
            <person name="Meier V. D."/>
        </authorList>
    </citation>
    <scope>NUCLEOTIDE SEQUENCE</scope>
    <source>
        <strain evidence="2">AVDCRST_MAG31</strain>
    </source>
</reference>
<organism evidence="2">
    <name type="scientific">uncultured Sphingomonas sp</name>
    <dbReference type="NCBI Taxonomy" id="158754"/>
    <lineage>
        <taxon>Bacteria</taxon>
        <taxon>Pseudomonadati</taxon>
        <taxon>Pseudomonadota</taxon>
        <taxon>Alphaproteobacteria</taxon>
        <taxon>Sphingomonadales</taxon>
        <taxon>Sphingomonadaceae</taxon>
        <taxon>Sphingomonas</taxon>
        <taxon>environmental samples</taxon>
    </lineage>
</organism>
<feature type="compositionally biased region" description="Basic residues" evidence="1">
    <location>
        <begin position="172"/>
        <end position="182"/>
    </location>
</feature>
<proteinExistence type="predicted"/>
<feature type="compositionally biased region" description="Basic and acidic residues" evidence="1">
    <location>
        <begin position="28"/>
        <end position="49"/>
    </location>
</feature>
<gene>
    <name evidence="2" type="ORF">AVDCRST_MAG31-611</name>
</gene>
<dbReference type="EC" id="5.1.3.1" evidence="2"/>
<name>A0A6J4SRQ9_9SPHN</name>
<evidence type="ECO:0000256" key="1">
    <source>
        <dbReference type="SAM" id="MobiDB-lite"/>
    </source>
</evidence>
<accession>A0A6J4SRQ9</accession>
<dbReference type="EMBL" id="CADCWA010000039">
    <property type="protein sequence ID" value="CAA9503529.1"/>
    <property type="molecule type" value="Genomic_DNA"/>
</dbReference>
<feature type="non-terminal residue" evidence="2">
    <location>
        <position position="218"/>
    </location>
</feature>
<sequence>APDRPLHPVRRLRQPRRGGPGDRRRRSRLDPCGRDGRPLRPQPDDRPGGREGAPPPFGQAVRRPPDDLPGRPVPRRVRRGGGRHHHRSSGSRATPSPHDPADQGAGQEGGRVAQPGDARQDARLRPRRDRPRPRDERQSRFRRAELHREPAQEDRGDCQAGRQGGSRGGAGGRRRGRSRYRPAVRGCGRNGARRRHGGVSRRSAGLCRQHRRAAGSAV</sequence>
<feature type="compositionally biased region" description="Gly residues" evidence="1">
    <location>
        <begin position="162"/>
        <end position="171"/>
    </location>
</feature>
<feature type="compositionally biased region" description="Basic residues" evidence="1">
    <location>
        <begin position="73"/>
        <end position="89"/>
    </location>
</feature>
<feature type="compositionally biased region" description="Basic and acidic residues" evidence="1">
    <location>
        <begin position="132"/>
        <end position="157"/>
    </location>
</feature>
<evidence type="ECO:0000313" key="2">
    <source>
        <dbReference type="EMBL" id="CAA9503529.1"/>
    </source>
</evidence>